<sequence length="294" mass="29994">MSGPPAARRPRPAAPPRPRPTFAVRLLRTPVAVAGAVIVGTYLLAAGAAPVLAPGDPLAMAPQALLAPPGGPHPFGTDQFGRDVASRLLYGARVSLSVSFASVLVALVTGGAAGVAAGYFGGTLDGVLMRAMDVIFAFPAVLLAIAIMAAAGTAVWTIIAAIGIVYTPQFARVSRAGALAVRGLEYIDAAAALGAGTGRILWNHILPNIAAPLIVQTSLSLSLAILTESALSFLGLGTQPPTPSWGNMLAESRRFMALASWTAVFPGAAIALIVLGFNLIGDGLRDLLDPRLRV</sequence>
<evidence type="ECO:0000256" key="5">
    <source>
        <dbReference type="ARBA" id="ARBA00022989"/>
    </source>
</evidence>
<evidence type="ECO:0000313" key="11">
    <source>
        <dbReference type="Proteomes" id="UP000318509"/>
    </source>
</evidence>
<dbReference type="GO" id="GO:0055085">
    <property type="term" value="P:transmembrane transport"/>
    <property type="evidence" value="ECO:0007669"/>
    <property type="project" value="InterPro"/>
</dbReference>
<comment type="caution">
    <text evidence="10">The sequence shown here is derived from an EMBL/GenBank/DDBJ whole genome shotgun (WGS) entry which is preliminary data.</text>
</comment>
<keyword evidence="6 7" id="KW-0472">Membrane</keyword>
<comment type="subcellular location">
    <subcellularLocation>
        <location evidence="1 7">Cell membrane</location>
        <topology evidence="1 7">Multi-pass membrane protein</topology>
    </subcellularLocation>
</comment>
<organism evidence="10 11">
    <name type="scientific">Candidatus Segetimicrobium genomatis</name>
    <dbReference type="NCBI Taxonomy" id="2569760"/>
    <lineage>
        <taxon>Bacteria</taxon>
        <taxon>Bacillati</taxon>
        <taxon>Candidatus Sysuimicrobiota</taxon>
        <taxon>Candidatus Sysuimicrobiia</taxon>
        <taxon>Candidatus Sysuimicrobiales</taxon>
        <taxon>Candidatus Segetimicrobiaceae</taxon>
        <taxon>Candidatus Segetimicrobium</taxon>
    </lineage>
</organism>
<dbReference type="Gene3D" id="1.10.3720.10">
    <property type="entry name" value="MetI-like"/>
    <property type="match status" value="1"/>
</dbReference>
<accession>A0A537K554</accession>
<dbReference type="GO" id="GO:0005886">
    <property type="term" value="C:plasma membrane"/>
    <property type="evidence" value="ECO:0007669"/>
    <property type="project" value="UniProtKB-SubCell"/>
</dbReference>
<evidence type="ECO:0000256" key="6">
    <source>
        <dbReference type="ARBA" id="ARBA00023136"/>
    </source>
</evidence>
<reference evidence="10 11" key="1">
    <citation type="journal article" date="2019" name="Nat. Microbiol.">
        <title>Mediterranean grassland soil C-N compound turnover is dependent on rainfall and depth, and is mediated by genomically divergent microorganisms.</title>
        <authorList>
            <person name="Diamond S."/>
            <person name="Andeer P.F."/>
            <person name="Li Z."/>
            <person name="Crits-Christoph A."/>
            <person name="Burstein D."/>
            <person name="Anantharaman K."/>
            <person name="Lane K.R."/>
            <person name="Thomas B.C."/>
            <person name="Pan C."/>
            <person name="Northen T.R."/>
            <person name="Banfield J.F."/>
        </authorList>
    </citation>
    <scope>NUCLEOTIDE SEQUENCE [LARGE SCALE GENOMIC DNA]</scope>
    <source>
        <strain evidence="10">NP_3</strain>
    </source>
</reference>
<dbReference type="PANTHER" id="PTHR43386:SF25">
    <property type="entry name" value="PEPTIDE ABC TRANSPORTER PERMEASE PROTEIN"/>
    <property type="match status" value="1"/>
</dbReference>
<feature type="transmembrane region" description="Helical" evidence="7">
    <location>
        <begin position="98"/>
        <end position="122"/>
    </location>
</feature>
<dbReference type="SUPFAM" id="SSF161098">
    <property type="entry name" value="MetI-like"/>
    <property type="match status" value="1"/>
</dbReference>
<comment type="similarity">
    <text evidence="7">Belongs to the binding-protein-dependent transport system permease family.</text>
</comment>
<dbReference type="Proteomes" id="UP000318509">
    <property type="component" value="Unassembled WGS sequence"/>
</dbReference>
<feature type="transmembrane region" description="Helical" evidence="7">
    <location>
        <begin position="134"/>
        <end position="166"/>
    </location>
</feature>
<dbReference type="AlphaFoldDB" id="A0A537K554"/>
<protein>
    <submittedName>
        <fullName evidence="10">ABC transporter permease</fullName>
    </submittedName>
</protein>
<evidence type="ECO:0000256" key="1">
    <source>
        <dbReference type="ARBA" id="ARBA00004651"/>
    </source>
</evidence>
<dbReference type="PANTHER" id="PTHR43386">
    <property type="entry name" value="OLIGOPEPTIDE TRANSPORT SYSTEM PERMEASE PROTEIN APPC"/>
    <property type="match status" value="1"/>
</dbReference>
<feature type="domain" description="ABC transmembrane type-1" evidence="9">
    <location>
        <begin position="92"/>
        <end position="281"/>
    </location>
</feature>
<dbReference type="InterPro" id="IPR035906">
    <property type="entry name" value="MetI-like_sf"/>
</dbReference>
<keyword evidence="5 7" id="KW-1133">Transmembrane helix</keyword>
<dbReference type="InterPro" id="IPR050366">
    <property type="entry name" value="BP-dependent_transpt_permease"/>
</dbReference>
<dbReference type="PROSITE" id="PS50928">
    <property type="entry name" value="ABC_TM1"/>
    <property type="match status" value="1"/>
</dbReference>
<evidence type="ECO:0000256" key="8">
    <source>
        <dbReference type="SAM" id="MobiDB-lite"/>
    </source>
</evidence>
<dbReference type="EMBL" id="VBAK01000106">
    <property type="protein sequence ID" value="TMI90909.1"/>
    <property type="molecule type" value="Genomic_DNA"/>
</dbReference>
<name>A0A537K554_9BACT</name>
<evidence type="ECO:0000256" key="3">
    <source>
        <dbReference type="ARBA" id="ARBA00022475"/>
    </source>
</evidence>
<proteinExistence type="inferred from homology"/>
<feature type="transmembrane region" description="Helical" evidence="7">
    <location>
        <begin position="31"/>
        <end position="53"/>
    </location>
</feature>
<keyword evidence="3" id="KW-1003">Cell membrane</keyword>
<feature type="region of interest" description="Disordered" evidence="8">
    <location>
        <begin position="1"/>
        <end position="20"/>
    </location>
</feature>
<evidence type="ECO:0000256" key="4">
    <source>
        <dbReference type="ARBA" id="ARBA00022692"/>
    </source>
</evidence>
<evidence type="ECO:0000256" key="7">
    <source>
        <dbReference type="RuleBase" id="RU363032"/>
    </source>
</evidence>
<keyword evidence="2 7" id="KW-0813">Transport</keyword>
<evidence type="ECO:0000313" key="10">
    <source>
        <dbReference type="EMBL" id="TMI90909.1"/>
    </source>
</evidence>
<gene>
    <name evidence="10" type="ORF">E6H00_05640</name>
</gene>
<dbReference type="InterPro" id="IPR000515">
    <property type="entry name" value="MetI-like"/>
</dbReference>
<evidence type="ECO:0000259" key="9">
    <source>
        <dbReference type="PROSITE" id="PS50928"/>
    </source>
</evidence>
<dbReference type="CDD" id="cd06261">
    <property type="entry name" value="TM_PBP2"/>
    <property type="match status" value="1"/>
</dbReference>
<keyword evidence="4 7" id="KW-0812">Transmembrane</keyword>
<dbReference type="Pfam" id="PF00528">
    <property type="entry name" value="BPD_transp_1"/>
    <property type="match status" value="1"/>
</dbReference>
<feature type="transmembrane region" description="Helical" evidence="7">
    <location>
        <begin position="255"/>
        <end position="280"/>
    </location>
</feature>
<evidence type="ECO:0000256" key="2">
    <source>
        <dbReference type="ARBA" id="ARBA00022448"/>
    </source>
</evidence>